<sequence>MKKSLIFYHYRDLDMIFLMSYDLHGPWERNVDLHGKLNPTRGETTGIGIYNTVSFLIFPRLSRLLRLFAELVSDPVPVSFAKTFVFSRCSQVSNTAESGFFRPSVDPVMQGLNEPLALSCCLFSVFQKHFLICNFLKCGGRETVDREGVGAYIASGTQWYGYDNPETIKIKMDWLKREGYGGAFLWSLDLDNFRGDSGRGVYPLLRAINDGLLYNLC</sequence>
<dbReference type="InterPro" id="IPR029070">
    <property type="entry name" value="Chitinase_insertion_sf"/>
</dbReference>
<evidence type="ECO:0000259" key="1">
    <source>
        <dbReference type="PROSITE" id="PS51910"/>
    </source>
</evidence>
<feature type="domain" description="GH18" evidence="1">
    <location>
        <begin position="1"/>
        <end position="215"/>
    </location>
</feature>
<reference evidence="2 3" key="2">
    <citation type="submission" date="2018-11" db="EMBL/GenBank/DDBJ databases">
        <authorList>
            <consortium name="Pathogen Informatics"/>
        </authorList>
    </citation>
    <scope>NUCLEOTIDE SEQUENCE [LARGE SCALE GENOMIC DNA]</scope>
</reference>
<gene>
    <name evidence="2" type="ORF">GPUH_LOCUS1769</name>
</gene>
<dbReference type="GO" id="GO:0004568">
    <property type="term" value="F:chitinase activity"/>
    <property type="evidence" value="ECO:0007669"/>
    <property type="project" value="TreeGrafter"/>
</dbReference>
<accession>A0A183CZ78</accession>
<dbReference type="InterPro" id="IPR001223">
    <property type="entry name" value="Glyco_hydro18_cat"/>
</dbReference>
<evidence type="ECO:0000313" key="3">
    <source>
        <dbReference type="Proteomes" id="UP000271098"/>
    </source>
</evidence>
<protein>
    <submittedName>
        <fullName evidence="4">Glyco_hydro_18 domain-containing protein</fullName>
    </submittedName>
</protein>
<dbReference type="Pfam" id="PF00704">
    <property type="entry name" value="Glyco_hydro_18"/>
    <property type="match status" value="1"/>
</dbReference>
<dbReference type="Gene3D" id="3.10.50.10">
    <property type="match status" value="1"/>
</dbReference>
<dbReference type="GO" id="GO:0008061">
    <property type="term" value="F:chitin binding"/>
    <property type="evidence" value="ECO:0007669"/>
    <property type="project" value="TreeGrafter"/>
</dbReference>
<keyword evidence="3" id="KW-1185">Reference proteome</keyword>
<evidence type="ECO:0000313" key="4">
    <source>
        <dbReference type="WBParaSite" id="GPUH_0000177301-mRNA-1"/>
    </source>
</evidence>
<proteinExistence type="predicted"/>
<dbReference type="PROSITE" id="PS51910">
    <property type="entry name" value="GH18_2"/>
    <property type="match status" value="1"/>
</dbReference>
<dbReference type="AlphaFoldDB" id="A0A183CZ78"/>
<dbReference type="Gene3D" id="3.20.20.80">
    <property type="entry name" value="Glycosidases"/>
    <property type="match status" value="2"/>
</dbReference>
<dbReference type="PANTHER" id="PTHR11177:SF317">
    <property type="entry name" value="CHITINASE 12-RELATED"/>
    <property type="match status" value="1"/>
</dbReference>
<dbReference type="InterPro" id="IPR017853">
    <property type="entry name" value="GH"/>
</dbReference>
<dbReference type="OrthoDB" id="76388at2759"/>
<organism evidence="4">
    <name type="scientific">Gongylonema pulchrum</name>
    <dbReference type="NCBI Taxonomy" id="637853"/>
    <lineage>
        <taxon>Eukaryota</taxon>
        <taxon>Metazoa</taxon>
        <taxon>Ecdysozoa</taxon>
        <taxon>Nematoda</taxon>
        <taxon>Chromadorea</taxon>
        <taxon>Rhabditida</taxon>
        <taxon>Spirurina</taxon>
        <taxon>Spiruromorpha</taxon>
        <taxon>Spiruroidea</taxon>
        <taxon>Gongylonematidae</taxon>
        <taxon>Gongylonema</taxon>
    </lineage>
</organism>
<dbReference type="GO" id="GO:0006032">
    <property type="term" value="P:chitin catabolic process"/>
    <property type="evidence" value="ECO:0007669"/>
    <property type="project" value="TreeGrafter"/>
</dbReference>
<reference evidence="4" key="1">
    <citation type="submission" date="2016-06" db="UniProtKB">
        <authorList>
            <consortium name="WormBaseParasite"/>
        </authorList>
    </citation>
    <scope>IDENTIFICATION</scope>
</reference>
<dbReference type="GO" id="GO:0005576">
    <property type="term" value="C:extracellular region"/>
    <property type="evidence" value="ECO:0007669"/>
    <property type="project" value="TreeGrafter"/>
</dbReference>
<dbReference type="EMBL" id="UYRT01002304">
    <property type="protein sequence ID" value="VDK30899.1"/>
    <property type="molecule type" value="Genomic_DNA"/>
</dbReference>
<dbReference type="PANTHER" id="PTHR11177">
    <property type="entry name" value="CHITINASE"/>
    <property type="match status" value="1"/>
</dbReference>
<dbReference type="Proteomes" id="UP000271098">
    <property type="component" value="Unassembled WGS sequence"/>
</dbReference>
<name>A0A183CZ78_9BILA</name>
<evidence type="ECO:0000313" key="2">
    <source>
        <dbReference type="EMBL" id="VDK30899.1"/>
    </source>
</evidence>
<dbReference type="InterPro" id="IPR050314">
    <property type="entry name" value="Glycosyl_Hydrlase_18"/>
</dbReference>
<dbReference type="GO" id="GO:0005975">
    <property type="term" value="P:carbohydrate metabolic process"/>
    <property type="evidence" value="ECO:0007669"/>
    <property type="project" value="InterPro"/>
</dbReference>
<dbReference type="SUPFAM" id="SSF51445">
    <property type="entry name" value="(Trans)glycosidases"/>
    <property type="match status" value="1"/>
</dbReference>
<dbReference type="WBParaSite" id="GPUH_0000177301-mRNA-1">
    <property type="protein sequence ID" value="GPUH_0000177301-mRNA-1"/>
    <property type="gene ID" value="GPUH_0000177301"/>
</dbReference>